<evidence type="ECO:0000256" key="1">
    <source>
        <dbReference type="SAM" id="MobiDB-lite"/>
    </source>
</evidence>
<accession>A0AAD7G3J8</accession>
<evidence type="ECO:0000313" key="2">
    <source>
        <dbReference type="EMBL" id="KAJ7655530.1"/>
    </source>
</evidence>
<dbReference type="Proteomes" id="UP001221757">
    <property type="component" value="Unassembled WGS sequence"/>
</dbReference>
<keyword evidence="3" id="KW-1185">Reference proteome</keyword>
<dbReference type="EMBL" id="JARKIE010000307">
    <property type="protein sequence ID" value="KAJ7655530.1"/>
    <property type="molecule type" value="Genomic_DNA"/>
</dbReference>
<gene>
    <name evidence="2" type="ORF">B0H17DRAFT_1146367</name>
</gene>
<comment type="caution">
    <text evidence="2">The sequence shown here is derived from an EMBL/GenBank/DDBJ whole genome shotgun (WGS) entry which is preliminary data.</text>
</comment>
<evidence type="ECO:0000313" key="3">
    <source>
        <dbReference type="Proteomes" id="UP001221757"/>
    </source>
</evidence>
<name>A0AAD7G3J8_MYCRO</name>
<dbReference type="AlphaFoldDB" id="A0AAD7G3J8"/>
<reference evidence="2" key="1">
    <citation type="submission" date="2023-03" db="EMBL/GenBank/DDBJ databases">
        <title>Massive genome expansion in bonnet fungi (Mycena s.s.) driven by repeated elements and novel gene families across ecological guilds.</title>
        <authorList>
            <consortium name="Lawrence Berkeley National Laboratory"/>
            <person name="Harder C.B."/>
            <person name="Miyauchi S."/>
            <person name="Viragh M."/>
            <person name="Kuo A."/>
            <person name="Thoen E."/>
            <person name="Andreopoulos B."/>
            <person name="Lu D."/>
            <person name="Skrede I."/>
            <person name="Drula E."/>
            <person name="Henrissat B."/>
            <person name="Morin E."/>
            <person name="Kohler A."/>
            <person name="Barry K."/>
            <person name="LaButti K."/>
            <person name="Morin E."/>
            <person name="Salamov A."/>
            <person name="Lipzen A."/>
            <person name="Mereny Z."/>
            <person name="Hegedus B."/>
            <person name="Baldrian P."/>
            <person name="Stursova M."/>
            <person name="Weitz H."/>
            <person name="Taylor A."/>
            <person name="Grigoriev I.V."/>
            <person name="Nagy L.G."/>
            <person name="Martin F."/>
            <person name="Kauserud H."/>
        </authorList>
    </citation>
    <scope>NUCLEOTIDE SEQUENCE</scope>
    <source>
        <strain evidence="2">CBHHK067</strain>
    </source>
</reference>
<organism evidence="2 3">
    <name type="scientific">Mycena rosella</name>
    <name type="common">Pink bonnet</name>
    <name type="synonym">Agaricus rosellus</name>
    <dbReference type="NCBI Taxonomy" id="1033263"/>
    <lineage>
        <taxon>Eukaryota</taxon>
        <taxon>Fungi</taxon>
        <taxon>Dikarya</taxon>
        <taxon>Basidiomycota</taxon>
        <taxon>Agaricomycotina</taxon>
        <taxon>Agaricomycetes</taxon>
        <taxon>Agaricomycetidae</taxon>
        <taxon>Agaricales</taxon>
        <taxon>Marasmiineae</taxon>
        <taxon>Mycenaceae</taxon>
        <taxon>Mycena</taxon>
    </lineage>
</organism>
<protein>
    <submittedName>
        <fullName evidence="2">Uncharacterized protein</fullName>
    </submittedName>
</protein>
<feature type="region of interest" description="Disordered" evidence="1">
    <location>
        <begin position="48"/>
        <end position="70"/>
    </location>
</feature>
<sequence length="170" mass="19355">MAPRDRGSSASGWRHPRCIASTPRSGYQRYRQSLDLGEDFHRFFRPPQASGISPESLTTSQYPSDPLSRSRQRSTLNNFFLTGDTPIFQPDVKDSPILGYRLPHQTPFLGSHSRRYFASVDRRPSRNVQSLGKKFSRILANFCWGLLWSSVPQELMSYTLLRAQSAMAAQ</sequence>
<feature type="region of interest" description="Disordered" evidence="1">
    <location>
        <begin position="1"/>
        <end position="26"/>
    </location>
</feature>
<proteinExistence type="predicted"/>
<feature type="compositionally biased region" description="Polar residues" evidence="1">
    <location>
        <begin position="50"/>
        <end position="70"/>
    </location>
</feature>